<gene>
    <name evidence="1" type="primary">fsr_2</name>
    <name evidence="1" type="ORF">NCTC9128_00838</name>
</gene>
<dbReference type="Proteomes" id="UP000251088">
    <property type="component" value="Unassembled WGS sequence"/>
</dbReference>
<protein>
    <submittedName>
        <fullName evidence="1">Fosmidomycin resistance protein</fullName>
    </submittedName>
</protein>
<dbReference type="InterPro" id="IPR036259">
    <property type="entry name" value="MFS_trans_sf"/>
</dbReference>
<dbReference type="Gene3D" id="1.20.1720.10">
    <property type="entry name" value="Multidrug resistance protein D"/>
    <property type="match status" value="1"/>
</dbReference>
<evidence type="ECO:0000313" key="1">
    <source>
        <dbReference type="EMBL" id="SQC08885.1"/>
    </source>
</evidence>
<dbReference type="PANTHER" id="PTHR43129">
    <property type="entry name" value="FOSMIDOMYCIN RESISTANCE PROTEIN"/>
    <property type="match status" value="1"/>
</dbReference>
<dbReference type="SUPFAM" id="SSF103473">
    <property type="entry name" value="MFS general substrate transporter"/>
    <property type="match status" value="1"/>
</dbReference>
<name>A0A2X3CK20_KLEPN</name>
<evidence type="ECO:0000313" key="2">
    <source>
        <dbReference type="Proteomes" id="UP000251088"/>
    </source>
</evidence>
<dbReference type="EMBL" id="UAWN01000004">
    <property type="protein sequence ID" value="SQC08885.1"/>
    <property type="molecule type" value="Genomic_DNA"/>
</dbReference>
<dbReference type="AlphaFoldDB" id="A0A2X3CK20"/>
<reference evidence="1 2" key="1">
    <citation type="submission" date="2018-06" db="EMBL/GenBank/DDBJ databases">
        <authorList>
            <consortium name="Pathogen Informatics"/>
            <person name="Doyle S."/>
        </authorList>
    </citation>
    <scope>NUCLEOTIDE SEQUENCE [LARGE SCALE GENOMIC DNA]</scope>
    <source>
        <strain evidence="1 2">NCTC9128</strain>
    </source>
</reference>
<accession>A0A2X3CK20</accession>
<proteinExistence type="predicted"/>
<dbReference type="PANTHER" id="PTHR43129:SF1">
    <property type="entry name" value="FOSMIDOMYCIN RESISTANCE PROTEIN"/>
    <property type="match status" value="1"/>
</dbReference>
<dbReference type="GO" id="GO:0005886">
    <property type="term" value="C:plasma membrane"/>
    <property type="evidence" value="ECO:0007669"/>
    <property type="project" value="TreeGrafter"/>
</dbReference>
<sequence length="61" mass="6762">MHKFGLTVQNAQLHLFAFLFAVAAGTVIGGPVGDKIGRKYVILGFYPRRSAFHPCFTLRQP</sequence>
<organism evidence="1 2">
    <name type="scientific">Klebsiella pneumoniae</name>
    <dbReference type="NCBI Taxonomy" id="573"/>
    <lineage>
        <taxon>Bacteria</taxon>
        <taxon>Pseudomonadati</taxon>
        <taxon>Pseudomonadota</taxon>
        <taxon>Gammaproteobacteria</taxon>
        <taxon>Enterobacterales</taxon>
        <taxon>Enterobacteriaceae</taxon>
        <taxon>Klebsiella/Raoultella group</taxon>
        <taxon>Klebsiella</taxon>
        <taxon>Klebsiella pneumoniae complex</taxon>
    </lineage>
</organism>